<accession>A0ACC2RTN2</accession>
<proteinExistence type="predicted"/>
<dbReference type="EMBL" id="QTSX02006529">
    <property type="protein sequence ID" value="KAJ9053335.1"/>
    <property type="molecule type" value="Genomic_DNA"/>
</dbReference>
<sequence>MGRPISKLSRRSRRDLTQARRVQPVPQDETGKYILPVNIGILTVVSLGTIEHENPKFHNDRYIWPVGYTVKRYYNSTVHADKQACYTASIVNDNGSPCFQIIADDSPEPICRNHCDRSMDYSC</sequence>
<comment type="caution">
    <text evidence="1">The sequence shown here is derived from an EMBL/GenBank/DDBJ whole genome shotgun (WGS) entry which is preliminary data.</text>
</comment>
<protein>
    <submittedName>
        <fullName evidence="1">Uncharacterized protein</fullName>
    </submittedName>
</protein>
<keyword evidence="2" id="KW-1185">Reference proteome</keyword>
<evidence type="ECO:0000313" key="1">
    <source>
        <dbReference type="EMBL" id="KAJ9053335.1"/>
    </source>
</evidence>
<reference evidence="1" key="1">
    <citation type="submission" date="2022-04" db="EMBL/GenBank/DDBJ databases">
        <title>Genome of the entomopathogenic fungus Entomophthora muscae.</title>
        <authorList>
            <person name="Elya C."/>
            <person name="Lovett B.R."/>
            <person name="Lee E."/>
            <person name="Macias A.M."/>
            <person name="Hajek A.E."/>
            <person name="De Bivort B.L."/>
            <person name="Kasson M.T."/>
            <person name="De Fine Licht H.H."/>
            <person name="Stajich J.E."/>
        </authorList>
    </citation>
    <scope>NUCLEOTIDE SEQUENCE</scope>
    <source>
        <strain evidence="1">Berkeley</strain>
    </source>
</reference>
<evidence type="ECO:0000313" key="2">
    <source>
        <dbReference type="Proteomes" id="UP001165960"/>
    </source>
</evidence>
<name>A0ACC2RTN2_9FUNG</name>
<dbReference type="Proteomes" id="UP001165960">
    <property type="component" value="Unassembled WGS sequence"/>
</dbReference>
<gene>
    <name evidence="1" type="ORF">DSO57_1025140</name>
</gene>
<organism evidence="1 2">
    <name type="scientific">Entomophthora muscae</name>
    <dbReference type="NCBI Taxonomy" id="34485"/>
    <lineage>
        <taxon>Eukaryota</taxon>
        <taxon>Fungi</taxon>
        <taxon>Fungi incertae sedis</taxon>
        <taxon>Zoopagomycota</taxon>
        <taxon>Entomophthoromycotina</taxon>
        <taxon>Entomophthoromycetes</taxon>
        <taxon>Entomophthorales</taxon>
        <taxon>Entomophthoraceae</taxon>
        <taxon>Entomophthora</taxon>
    </lineage>
</organism>